<dbReference type="Proteomes" id="UP000235371">
    <property type="component" value="Unassembled WGS sequence"/>
</dbReference>
<keyword evidence="3" id="KW-1185">Reference proteome</keyword>
<feature type="compositionally biased region" description="Polar residues" evidence="1">
    <location>
        <begin position="35"/>
        <end position="47"/>
    </location>
</feature>
<feature type="compositionally biased region" description="Basic residues" evidence="1">
    <location>
        <begin position="63"/>
        <end position="72"/>
    </location>
</feature>
<organism evidence="2 3">
    <name type="scientific">Hyaloscypha bicolor E</name>
    <dbReference type="NCBI Taxonomy" id="1095630"/>
    <lineage>
        <taxon>Eukaryota</taxon>
        <taxon>Fungi</taxon>
        <taxon>Dikarya</taxon>
        <taxon>Ascomycota</taxon>
        <taxon>Pezizomycotina</taxon>
        <taxon>Leotiomycetes</taxon>
        <taxon>Helotiales</taxon>
        <taxon>Hyaloscyphaceae</taxon>
        <taxon>Hyaloscypha</taxon>
        <taxon>Hyaloscypha bicolor</taxon>
    </lineage>
</organism>
<protein>
    <recommendedName>
        <fullName evidence="4">C2H2-type domain-containing protein</fullName>
    </recommendedName>
</protein>
<evidence type="ECO:0000313" key="3">
    <source>
        <dbReference type="Proteomes" id="UP000235371"/>
    </source>
</evidence>
<reference evidence="2 3" key="1">
    <citation type="submission" date="2016-04" db="EMBL/GenBank/DDBJ databases">
        <title>A degradative enzymes factory behind the ericoid mycorrhizal symbiosis.</title>
        <authorList>
            <consortium name="DOE Joint Genome Institute"/>
            <person name="Martino E."/>
            <person name="Morin E."/>
            <person name="Grelet G."/>
            <person name="Kuo A."/>
            <person name="Kohler A."/>
            <person name="Daghino S."/>
            <person name="Barry K."/>
            <person name="Choi C."/>
            <person name="Cichocki N."/>
            <person name="Clum A."/>
            <person name="Copeland A."/>
            <person name="Hainaut M."/>
            <person name="Haridas S."/>
            <person name="Labutti K."/>
            <person name="Lindquist E."/>
            <person name="Lipzen A."/>
            <person name="Khouja H.-R."/>
            <person name="Murat C."/>
            <person name="Ohm R."/>
            <person name="Olson A."/>
            <person name="Spatafora J."/>
            <person name="Veneault-Fourrey C."/>
            <person name="Henrissat B."/>
            <person name="Grigoriev I."/>
            <person name="Martin F."/>
            <person name="Perotto S."/>
        </authorList>
    </citation>
    <scope>NUCLEOTIDE SEQUENCE [LARGE SCALE GENOMIC DNA]</scope>
    <source>
        <strain evidence="2 3">E</strain>
    </source>
</reference>
<dbReference type="GeneID" id="36583866"/>
<dbReference type="AlphaFoldDB" id="A0A2J6SS31"/>
<proteinExistence type="predicted"/>
<dbReference type="EMBL" id="KZ613872">
    <property type="protein sequence ID" value="PMD53503.1"/>
    <property type="molecule type" value="Genomic_DNA"/>
</dbReference>
<accession>A0A2J6SS31</accession>
<dbReference type="OrthoDB" id="4738706at2759"/>
<dbReference type="PANTHER" id="PTHR38166:SF1">
    <property type="entry name" value="C2H2-TYPE DOMAIN-CONTAINING PROTEIN"/>
    <property type="match status" value="1"/>
</dbReference>
<evidence type="ECO:0000313" key="2">
    <source>
        <dbReference type="EMBL" id="PMD53503.1"/>
    </source>
</evidence>
<sequence>MEHFWLKFQEWTSNNYKHASGTTTSAWTEFHNDNVPGTTSTQLTNKRNSNDEPTEGGGDNSRAPKRPRNKTKVRQERNKALDFACHFKKHNPRKYNIDEFRSCCLGHWGTIARVKEHLYRRHQLAPQCPRCCQQFESQEELQAHSRLAVSCELQPCREQEGITADVEKQLKSRKKTSAGQSEADRWREIYQILFPGEPVPSPYNYENWSASRDFLNYVAFAREEVPRRFRQSLEAIITAGIEPIEHQIIARMEDLIRDCQEQTFSSYRLQYRSAEQTVPVNTGHLNLGDEKLPQHQPAQEEMLTDVNTAAPPQDRDPPEDVGPVDLNSEAQDMTQYESGVTLSVASNDPPDAQGTATVSHSGNDTDWLMCGCSYFCICPRNSANQRLTSSQIHVTPGTPMNLDIEPTIATTEKAMSGYTSQLLVESNDDGFDWASYLNSC</sequence>
<name>A0A2J6SS31_9HELO</name>
<dbReference type="PANTHER" id="PTHR38166">
    <property type="entry name" value="C2H2-TYPE DOMAIN-CONTAINING PROTEIN-RELATED"/>
    <property type="match status" value="1"/>
</dbReference>
<dbReference type="RefSeq" id="XP_024730407.1">
    <property type="nucleotide sequence ID" value="XM_024875787.1"/>
</dbReference>
<dbReference type="InParanoid" id="A0A2J6SS31"/>
<feature type="region of interest" description="Disordered" evidence="1">
    <location>
        <begin position="27"/>
        <end position="75"/>
    </location>
</feature>
<gene>
    <name evidence="2" type="ORF">K444DRAFT_541329</name>
</gene>
<evidence type="ECO:0000256" key="1">
    <source>
        <dbReference type="SAM" id="MobiDB-lite"/>
    </source>
</evidence>
<evidence type="ECO:0008006" key="4">
    <source>
        <dbReference type="Google" id="ProtNLM"/>
    </source>
</evidence>